<dbReference type="InterPro" id="IPR042121">
    <property type="entry name" value="MutL_C_regsub"/>
</dbReference>
<feature type="domain" description="MutL C-terminal dimerisation" evidence="6">
    <location>
        <begin position="405"/>
        <end position="540"/>
    </location>
</feature>
<dbReference type="Gene3D" id="3.30.565.10">
    <property type="entry name" value="Histidine kinase-like ATPase, C-terminal domain"/>
    <property type="match status" value="1"/>
</dbReference>
<keyword evidence="8" id="KW-0540">Nuclease</keyword>
<dbReference type="SUPFAM" id="SSF54211">
    <property type="entry name" value="Ribosomal protein S5 domain 2-like"/>
    <property type="match status" value="1"/>
</dbReference>
<dbReference type="Pfam" id="PF01119">
    <property type="entry name" value="DNA_mis_repair"/>
    <property type="match status" value="1"/>
</dbReference>
<dbReference type="InterPro" id="IPR038973">
    <property type="entry name" value="MutL/Mlh/Pms-like"/>
</dbReference>
<gene>
    <name evidence="5 8" type="primary">mutL</name>
    <name evidence="8" type="ORF">DI536_07255</name>
</gene>
<organism evidence="8 9">
    <name type="scientific">Archangium gephyra</name>
    <dbReference type="NCBI Taxonomy" id="48"/>
    <lineage>
        <taxon>Bacteria</taxon>
        <taxon>Pseudomonadati</taxon>
        <taxon>Myxococcota</taxon>
        <taxon>Myxococcia</taxon>
        <taxon>Myxococcales</taxon>
        <taxon>Cystobacterineae</taxon>
        <taxon>Archangiaceae</taxon>
        <taxon>Archangium</taxon>
    </lineage>
</organism>
<dbReference type="InterPro" id="IPR042120">
    <property type="entry name" value="MutL_C_dimsub"/>
</dbReference>
<evidence type="ECO:0000259" key="7">
    <source>
        <dbReference type="SMART" id="SM01340"/>
    </source>
</evidence>
<evidence type="ECO:0000256" key="2">
    <source>
        <dbReference type="ARBA" id="ARBA00021975"/>
    </source>
</evidence>
<dbReference type="NCBIfam" id="TIGR00585">
    <property type="entry name" value="mutl"/>
    <property type="match status" value="1"/>
</dbReference>
<dbReference type="GO" id="GO:0006298">
    <property type="term" value="P:mismatch repair"/>
    <property type="evidence" value="ECO:0007669"/>
    <property type="project" value="UniProtKB-UniRule"/>
</dbReference>
<dbReference type="InterPro" id="IPR036890">
    <property type="entry name" value="HATPase_C_sf"/>
</dbReference>
<accession>A0A2W5TRX2</accession>
<keyword evidence="8" id="KW-0378">Hydrolase</keyword>
<comment type="similarity">
    <text evidence="1 5">Belongs to the DNA mismatch repair MutL/HexB family.</text>
</comment>
<reference evidence="8 9" key="1">
    <citation type="submission" date="2017-08" db="EMBL/GenBank/DDBJ databases">
        <title>Infants hospitalized years apart are colonized by the same room-sourced microbial strains.</title>
        <authorList>
            <person name="Brooks B."/>
            <person name="Olm M.R."/>
            <person name="Firek B.A."/>
            <person name="Baker R."/>
            <person name="Thomas B.C."/>
            <person name="Morowitz M.J."/>
            <person name="Banfield J.F."/>
        </authorList>
    </citation>
    <scope>NUCLEOTIDE SEQUENCE [LARGE SCALE GENOMIC DNA]</scope>
    <source>
        <strain evidence="8">S2_003_000_R2_14</strain>
    </source>
</reference>
<comment type="function">
    <text evidence="5">This protein is involved in the repair of mismatches in DNA. It is required for dam-dependent methyl-directed DNA mismatch repair. May act as a 'molecular matchmaker', a protein that promotes the formation of a stable complex between two or more DNA-binding proteins in an ATP-dependent manner without itself being part of a final effector complex.</text>
</comment>
<dbReference type="InterPro" id="IPR014790">
    <property type="entry name" value="MutL_C"/>
</dbReference>
<dbReference type="Gene3D" id="3.30.1370.100">
    <property type="entry name" value="MutL, C-terminal domain, regulatory subdomain"/>
    <property type="match status" value="1"/>
</dbReference>
<evidence type="ECO:0000256" key="5">
    <source>
        <dbReference type="HAMAP-Rule" id="MF_00149"/>
    </source>
</evidence>
<keyword evidence="3 5" id="KW-0227">DNA damage</keyword>
<dbReference type="Pfam" id="PF13589">
    <property type="entry name" value="HATPase_c_3"/>
    <property type="match status" value="1"/>
</dbReference>
<dbReference type="EMBL" id="QFQP01000004">
    <property type="protein sequence ID" value="PZR16083.1"/>
    <property type="molecule type" value="Genomic_DNA"/>
</dbReference>
<dbReference type="GO" id="GO:0005524">
    <property type="term" value="F:ATP binding"/>
    <property type="evidence" value="ECO:0007669"/>
    <property type="project" value="InterPro"/>
</dbReference>
<protein>
    <recommendedName>
        <fullName evidence="2 5">DNA mismatch repair protein MutL</fullName>
    </recommendedName>
</protein>
<evidence type="ECO:0000256" key="3">
    <source>
        <dbReference type="ARBA" id="ARBA00022763"/>
    </source>
</evidence>
<dbReference type="InterPro" id="IPR020667">
    <property type="entry name" value="DNA_mismatch_repair_MutL"/>
</dbReference>
<dbReference type="AlphaFoldDB" id="A0A2W5TRX2"/>
<dbReference type="InterPro" id="IPR002099">
    <property type="entry name" value="MutL/Mlh/PMS"/>
</dbReference>
<dbReference type="GO" id="GO:0030983">
    <property type="term" value="F:mismatched DNA binding"/>
    <property type="evidence" value="ECO:0007669"/>
    <property type="project" value="InterPro"/>
</dbReference>
<dbReference type="SUPFAM" id="SSF118116">
    <property type="entry name" value="DNA mismatch repair protein MutL"/>
    <property type="match status" value="1"/>
</dbReference>
<comment type="caution">
    <text evidence="8">The sequence shown here is derived from an EMBL/GenBank/DDBJ whole genome shotgun (WGS) entry which is preliminary data.</text>
</comment>
<dbReference type="FunFam" id="3.30.565.10:FF:000003">
    <property type="entry name" value="DNA mismatch repair endonuclease MutL"/>
    <property type="match status" value="1"/>
</dbReference>
<dbReference type="GO" id="GO:0016887">
    <property type="term" value="F:ATP hydrolysis activity"/>
    <property type="evidence" value="ECO:0007669"/>
    <property type="project" value="InterPro"/>
</dbReference>
<dbReference type="SUPFAM" id="SSF55874">
    <property type="entry name" value="ATPase domain of HSP90 chaperone/DNA topoisomerase II/histidine kinase"/>
    <property type="match status" value="1"/>
</dbReference>
<dbReference type="CDD" id="cd00782">
    <property type="entry name" value="MutL_Trans"/>
    <property type="match status" value="1"/>
</dbReference>
<evidence type="ECO:0000256" key="1">
    <source>
        <dbReference type="ARBA" id="ARBA00006082"/>
    </source>
</evidence>
<proteinExistence type="inferred from homology"/>
<feature type="domain" description="DNA mismatch repair protein S5" evidence="7">
    <location>
        <begin position="210"/>
        <end position="328"/>
    </location>
</feature>
<dbReference type="Gene3D" id="3.30.230.10">
    <property type="match status" value="1"/>
</dbReference>
<keyword evidence="8" id="KW-0255">Endonuclease</keyword>
<evidence type="ECO:0000313" key="9">
    <source>
        <dbReference type="Proteomes" id="UP000249061"/>
    </source>
</evidence>
<dbReference type="InterPro" id="IPR020568">
    <property type="entry name" value="Ribosomal_Su5_D2-typ_SF"/>
</dbReference>
<dbReference type="GO" id="GO:0032300">
    <property type="term" value="C:mismatch repair complex"/>
    <property type="evidence" value="ECO:0007669"/>
    <property type="project" value="InterPro"/>
</dbReference>
<evidence type="ECO:0000259" key="6">
    <source>
        <dbReference type="SMART" id="SM00853"/>
    </source>
</evidence>
<dbReference type="InterPro" id="IPR014721">
    <property type="entry name" value="Ribsml_uS5_D2-typ_fold_subgr"/>
</dbReference>
<dbReference type="Proteomes" id="UP000249061">
    <property type="component" value="Unassembled WGS sequence"/>
</dbReference>
<sequence length="579" mass="62704">MGRIRRLTDELINQIAAGEVVERPASVVKELAENAIDAGASTVKVMLSEGGLSAIAVIDDGHGMSREDAVASLERHATSKLRDSDGLFNILTKGFRGEAIPSIASVSRFTMLTSEPDSTVATKISIEGGAAPVIEDAPPPGGTRIDVIDLFFNVPARRKFLKRESTELTHCEEAVTRLALAHPEVGFFLEHGGKLLISSPATPQRPKERIAAFLGAEVEPHLLEISERRLGVHVHGFIASPEFTLPTARGLYTFVNRRYVRDRGVNSAVQRSFQDTLPPGRQPVCAIFIDLDPATVDVNVHPQKLEVRFSDPRLIQEALAAAVSRALKAAPWRQAPSVPVGEDVNAHYAQAVDRFLSRMSDGPGLSLEPMPSPMLGEDTTRAAFGTSRPGINEAPPPNWFSALRFLGELGRRFWLCEGQGGSLIVLDPRAVHERIALHSLRERFTSGALASATASLFSATFSTADAPAVLAARDRLLTWGVDVEDFGGETLALKRVPTELESIDPATWLVALVRSANDDAALRCLAHAAASAPLRQVTHDEVRARLRQLDDVDFSVETIRSIVVVSETPLLDLEARTRG</sequence>
<dbReference type="Pfam" id="PF08676">
    <property type="entry name" value="MutL_C"/>
    <property type="match status" value="1"/>
</dbReference>
<dbReference type="GO" id="GO:0004519">
    <property type="term" value="F:endonuclease activity"/>
    <property type="evidence" value="ECO:0007669"/>
    <property type="project" value="UniProtKB-KW"/>
</dbReference>
<dbReference type="GO" id="GO:0140664">
    <property type="term" value="F:ATP-dependent DNA damage sensor activity"/>
    <property type="evidence" value="ECO:0007669"/>
    <property type="project" value="InterPro"/>
</dbReference>
<dbReference type="PANTHER" id="PTHR10073:SF12">
    <property type="entry name" value="DNA MISMATCH REPAIR PROTEIN MLH1"/>
    <property type="match status" value="1"/>
</dbReference>
<dbReference type="InterPro" id="IPR037198">
    <property type="entry name" value="MutL_C_sf"/>
</dbReference>
<dbReference type="CDD" id="cd16926">
    <property type="entry name" value="HATPase_MutL-MLH-PMS-like"/>
    <property type="match status" value="1"/>
</dbReference>
<dbReference type="Gene3D" id="3.30.1540.20">
    <property type="entry name" value="MutL, C-terminal domain, dimerisation subdomain"/>
    <property type="match status" value="1"/>
</dbReference>
<evidence type="ECO:0000313" key="8">
    <source>
        <dbReference type="EMBL" id="PZR16083.1"/>
    </source>
</evidence>
<evidence type="ECO:0000256" key="4">
    <source>
        <dbReference type="ARBA" id="ARBA00023204"/>
    </source>
</evidence>
<dbReference type="SMART" id="SM00853">
    <property type="entry name" value="MutL_C"/>
    <property type="match status" value="1"/>
</dbReference>
<dbReference type="HAMAP" id="MF_00149">
    <property type="entry name" value="DNA_mis_repair"/>
    <property type="match status" value="1"/>
</dbReference>
<dbReference type="SMART" id="SM01340">
    <property type="entry name" value="DNA_mis_repair"/>
    <property type="match status" value="1"/>
</dbReference>
<keyword evidence="4 5" id="KW-0234">DNA repair</keyword>
<dbReference type="PANTHER" id="PTHR10073">
    <property type="entry name" value="DNA MISMATCH REPAIR PROTEIN MLH, PMS, MUTL"/>
    <property type="match status" value="1"/>
</dbReference>
<dbReference type="InterPro" id="IPR013507">
    <property type="entry name" value="DNA_mismatch_S5_2-like"/>
</dbReference>
<name>A0A2W5TRX2_9BACT</name>